<feature type="signal peptide" evidence="1">
    <location>
        <begin position="1"/>
        <end position="21"/>
    </location>
</feature>
<keyword evidence="1" id="KW-0732">Signal</keyword>
<protein>
    <submittedName>
        <fullName evidence="3">Lipase 1</fullName>
    </submittedName>
</protein>
<evidence type="ECO:0000313" key="4">
    <source>
        <dbReference type="Proteomes" id="UP000325902"/>
    </source>
</evidence>
<sequence length="587" mass="62872">MSSLTLVFTSLILLLTPTTLCQSLPTVSTPQGIYRPNTAISGVEQFLGIPFAEPPIGNLRFADPVPYASGNASRVIDATDYGPACVQDPRFVINNTISEDCLKLNVFRPAGTNSTAQLPVMIFIYGGANVGGQAKAYNAPGLVMRGTTTNSRVIVATLNYRTGGLGFLFNSLFAGKGLMNAGLKDQRLALEWLHDNIRAFGGDPARTTIFGQSSGSFNVWMQARYAAHGGSNKNLFRAMIMESGAPASLALRGNLPASGDAYLKQSLVAFGCLDSILVTPGDAALACLRSKSKEELTAVWFNQLSPLNEGIDNFVQQNVGFGVDGVWLDGPDYWNETIVPIPMVIGNTFNDGSTYGLVPLNLAVGPYLNAVVAKDLRTNNLLLTNPVVATYYNHTPAENGRGYNADITNTALYYIGEAVLGDTVHVIPRRVTAAQHSTGADSPGPNRNGVNTWSYRWTQKPPLSVFSEPYYALPPLIPDLIKTRAGVVHASELAYLFGNVNGYPDSTAGDRKVAALLQSILDPNGHGIPNVPHWDTYNPTSARVFNFEEQGSTTSSMIADSQRLDSYNAYKNAAAQAGLPPLPPISA</sequence>
<comment type="caution">
    <text evidence="3">The sequence shown here is derived from an EMBL/GenBank/DDBJ whole genome shotgun (WGS) entry which is preliminary data.</text>
</comment>
<feature type="domain" description="Carboxylesterase type B" evidence="2">
    <location>
        <begin position="32"/>
        <end position="552"/>
    </location>
</feature>
<evidence type="ECO:0000313" key="3">
    <source>
        <dbReference type="EMBL" id="KAB2579610.1"/>
    </source>
</evidence>
<dbReference type="Gene3D" id="3.40.50.1820">
    <property type="entry name" value="alpha/beta hydrolase"/>
    <property type="match status" value="1"/>
</dbReference>
<dbReference type="PANTHER" id="PTHR11559">
    <property type="entry name" value="CARBOXYLESTERASE"/>
    <property type="match status" value="1"/>
</dbReference>
<organism evidence="3 4">
    <name type="scientific">Lasiodiplodia theobromae</name>
    <dbReference type="NCBI Taxonomy" id="45133"/>
    <lineage>
        <taxon>Eukaryota</taxon>
        <taxon>Fungi</taxon>
        <taxon>Dikarya</taxon>
        <taxon>Ascomycota</taxon>
        <taxon>Pezizomycotina</taxon>
        <taxon>Dothideomycetes</taxon>
        <taxon>Dothideomycetes incertae sedis</taxon>
        <taxon>Botryosphaeriales</taxon>
        <taxon>Botryosphaeriaceae</taxon>
        <taxon>Lasiodiplodia</taxon>
    </lineage>
</organism>
<dbReference type="EMBL" id="VCHE01000006">
    <property type="protein sequence ID" value="KAB2579610.1"/>
    <property type="molecule type" value="Genomic_DNA"/>
</dbReference>
<dbReference type="SUPFAM" id="SSF53474">
    <property type="entry name" value="alpha/beta-Hydrolases"/>
    <property type="match status" value="1"/>
</dbReference>
<dbReference type="InterPro" id="IPR029058">
    <property type="entry name" value="AB_hydrolase_fold"/>
</dbReference>
<evidence type="ECO:0000259" key="2">
    <source>
        <dbReference type="Pfam" id="PF00135"/>
    </source>
</evidence>
<gene>
    <name evidence="3" type="primary">LIP1_0</name>
    <name evidence="3" type="ORF">DBV05_g1825</name>
</gene>
<dbReference type="InterPro" id="IPR050309">
    <property type="entry name" value="Type-B_Carboxylest/Lipase"/>
</dbReference>
<proteinExistence type="predicted"/>
<reference evidence="3 4" key="1">
    <citation type="journal article" date="2019" name="Sci. Rep.">
        <title>A multi-omics analysis of the grapevine pathogen Lasiodiplodia theobromae reveals that temperature affects the expression of virulence- and pathogenicity-related genes.</title>
        <authorList>
            <person name="Felix C."/>
            <person name="Meneses R."/>
            <person name="Goncalves M.F.M."/>
            <person name="Tilleman L."/>
            <person name="Duarte A.S."/>
            <person name="Jorrin-Novo J.V."/>
            <person name="Van de Peer Y."/>
            <person name="Deforce D."/>
            <person name="Van Nieuwerburgh F."/>
            <person name="Esteves A.C."/>
            <person name="Alves A."/>
        </authorList>
    </citation>
    <scope>NUCLEOTIDE SEQUENCE [LARGE SCALE GENOMIC DNA]</scope>
    <source>
        <strain evidence="3 4">LA-SOL3</strain>
    </source>
</reference>
<dbReference type="Pfam" id="PF00135">
    <property type="entry name" value="COesterase"/>
    <property type="match status" value="1"/>
</dbReference>
<evidence type="ECO:0000256" key="1">
    <source>
        <dbReference type="SAM" id="SignalP"/>
    </source>
</evidence>
<name>A0A5N5DPR8_9PEZI</name>
<dbReference type="InterPro" id="IPR002018">
    <property type="entry name" value="CarbesteraseB"/>
</dbReference>
<feature type="chain" id="PRO_5025008504" evidence="1">
    <location>
        <begin position="22"/>
        <end position="587"/>
    </location>
</feature>
<dbReference type="Proteomes" id="UP000325902">
    <property type="component" value="Unassembled WGS sequence"/>
</dbReference>
<dbReference type="OrthoDB" id="408631at2759"/>
<accession>A0A5N5DPR8</accession>
<dbReference type="AlphaFoldDB" id="A0A5N5DPR8"/>
<keyword evidence="4" id="KW-1185">Reference proteome</keyword>